<evidence type="ECO:0000313" key="1">
    <source>
        <dbReference type="EMBL" id="MCS6523571.1"/>
    </source>
</evidence>
<protein>
    <submittedName>
        <fullName evidence="1">Uncharacterized protein</fullName>
    </submittedName>
</protein>
<evidence type="ECO:0000313" key="2">
    <source>
        <dbReference type="Proteomes" id="UP001652264"/>
    </source>
</evidence>
<reference evidence="1 2" key="1">
    <citation type="submission" date="2022-08" db="EMBL/GenBank/DDBJ databases">
        <title>Taxonomy of Curtobacterium flaccumfaciens.</title>
        <authorList>
            <person name="Osdaghi E."/>
            <person name="Taghavi S.M."/>
            <person name="Hamidizade M."/>
            <person name="Abachi H."/>
            <person name="Fazliarab A."/>
            <person name="Baeyen S."/>
            <person name="Portier P."/>
            <person name="Van Vaerenbergh J."/>
            <person name="Jacques M.-A."/>
        </authorList>
    </citation>
    <scope>NUCLEOTIDE SEQUENCE [LARGE SCALE GENOMIC DNA]</scope>
    <source>
        <strain evidence="1 2">LMG8786T</strain>
    </source>
</reference>
<dbReference type="RefSeq" id="WP_141859910.1">
    <property type="nucleotide sequence ID" value="NZ_BMNV01000009.1"/>
</dbReference>
<dbReference type="Proteomes" id="UP001652264">
    <property type="component" value="Unassembled WGS sequence"/>
</dbReference>
<dbReference type="EMBL" id="JANVAD010000007">
    <property type="protein sequence ID" value="MCS6523571.1"/>
    <property type="molecule type" value="Genomic_DNA"/>
</dbReference>
<name>A0ABT2HJW7_9MICO</name>
<dbReference type="GeneID" id="95322737"/>
<accession>A0ABT2HJW7</accession>
<keyword evidence="2" id="KW-1185">Reference proteome</keyword>
<comment type="caution">
    <text evidence="1">The sequence shown here is derived from an EMBL/GenBank/DDBJ whole genome shotgun (WGS) entry which is preliminary data.</text>
</comment>
<sequence>MTTGEQAISRRSAPRIAVFVVLAGLVGGVVTGTPAWAADDPAGLQVDTATSTEVAYGNTATWSFTVTNTGTRATAGPVTMAFQYNQGSNPPDAAILSAWDQAKVTSTSGTCSLSTQKRTGTCVTGALRPGQSVTMTTTARQHFASSMSGFTGWGFTVVRGKSDPDAPWNARYSGTTLVPVRGNLDRVLPVSGGVQVAGWVVELERLADPMTVTAQVDGVYTDRFTTTVRRADVNRALHVSGNRGFAGTVAMSAGTHRLCLTASDPYWGSSTIDFGCRNVQVR</sequence>
<gene>
    <name evidence="1" type="ORF">NYQ28_13435</name>
</gene>
<organism evidence="1 2">
    <name type="scientific">Curtobacterium citreum</name>
    <dbReference type="NCBI Taxonomy" id="2036"/>
    <lineage>
        <taxon>Bacteria</taxon>
        <taxon>Bacillati</taxon>
        <taxon>Actinomycetota</taxon>
        <taxon>Actinomycetes</taxon>
        <taxon>Micrococcales</taxon>
        <taxon>Microbacteriaceae</taxon>
        <taxon>Curtobacterium</taxon>
    </lineage>
</organism>
<proteinExistence type="predicted"/>